<reference evidence="15" key="1">
    <citation type="journal article" date="2019" name="Int. J. Syst. Evol. Microbiol.">
        <title>The Global Catalogue of Microorganisms (GCM) 10K type strain sequencing project: providing services to taxonomists for standard genome sequencing and annotation.</title>
        <authorList>
            <consortium name="The Broad Institute Genomics Platform"/>
            <consortium name="The Broad Institute Genome Sequencing Center for Infectious Disease"/>
            <person name="Wu L."/>
            <person name="Ma J."/>
        </authorList>
    </citation>
    <scope>NUCLEOTIDE SEQUENCE [LARGE SCALE GENOMIC DNA]</scope>
    <source>
        <strain evidence="15">CCUG 53903</strain>
    </source>
</reference>
<dbReference type="InterPro" id="IPR015865">
    <property type="entry name" value="Riboflavin_kinase_bac/euk"/>
</dbReference>
<dbReference type="PANTHER" id="PTHR22749">
    <property type="entry name" value="RIBOFLAVIN KINASE/FMN ADENYLYLTRANSFERASE"/>
    <property type="match status" value="1"/>
</dbReference>
<comment type="caution">
    <text evidence="14">The sequence shown here is derived from an EMBL/GenBank/DDBJ whole genome shotgun (WGS) entry which is preliminary data.</text>
</comment>
<sequence length="384" mass="41745">MKIIRGLWNLQHALKDEAQRGCALTIGNFDGVHRGHQAMLALLNNEARHRGVPSCVMTFEPHPRDYFAGLHHKPELAPARIATLRDKLAELRRCGVDRCVVLPFNERLASQPAEAFIDDVLVGALGARYVLVGDDFRFGAKRQGDYAMLDTAGTRQGFDVARMQSYEVHGLRVSSSAVREALGAGRMNDVAALLGRPYSISGHVVHGRKLGRQLAESAPGRGDGFRTLNLRFSHWKPAASGIFAVHVHGLTESEPPPGRPKAASAPSGGSEDTSVPSVGVPLPGVANLGVRPSLDPNDVNGGRVLLETHCLDWPDALKANLIDGEAYGKIIRVELLHKLHDELKYDSLDALTTGIAKDCDDARAFFASLHTQTHRQTTRDRIQG</sequence>
<evidence type="ECO:0000256" key="9">
    <source>
        <dbReference type="ARBA" id="ARBA00022840"/>
    </source>
</evidence>
<evidence type="ECO:0000256" key="5">
    <source>
        <dbReference type="ARBA" id="ARBA00022679"/>
    </source>
</evidence>
<protein>
    <submittedName>
        <fullName evidence="14">Bifunctional riboflavin kinase/FAD synthetase</fullName>
        <ecNumber evidence="14">2.7.1.26</ecNumber>
        <ecNumber evidence="14">2.7.7.2</ecNumber>
    </submittedName>
</protein>
<evidence type="ECO:0000256" key="12">
    <source>
        <dbReference type="SAM" id="MobiDB-lite"/>
    </source>
</evidence>
<keyword evidence="8" id="KW-0274">FAD</keyword>
<keyword evidence="3" id="KW-0285">Flavoprotein</keyword>
<comment type="catalytic activity">
    <reaction evidence="11">
        <text>FMN + ATP + H(+) = FAD + diphosphate</text>
        <dbReference type="Rhea" id="RHEA:17237"/>
        <dbReference type="ChEBI" id="CHEBI:15378"/>
        <dbReference type="ChEBI" id="CHEBI:30616"/>
        <dbReference type="ChEBI" id="CHEBI:33019"/>
        <dbReference type="ChEBI" id="CHEBI:57692"/>
        <dbReference type="ChEBI" id="CHEBI:58210"/>
        <dbReference type="EC" id="2.7.7.2"/>
    </reaction>
</comment>
<evidence type="ECO:0000256" key="6">
    <source>
        <dbReference type="ARBA" id="ARBA00022695"/>
    </source>
</evidence>
<dbReference type="EC" id="2.7.7.2" evidence="14"/>
<dbReference type="SMART" id="SM00904">
    <property type="entry name" value="Flavokinase"/>
    <property type="match status" value="1"/>
</dbReference>
<dbReference type="InterPro" id="IPR023468">
    <property type="entry name" value="Riboflavin_kinase"/>
</dbReference>
<keyword evidence="9" id="KW-0067">ATP-binding</keyword>
<dbReference type="InterPro" id="IPR015864">
    <property type="entry name" value="FAD_synthase"/>
</dbReference>
<name>A0ABW2S7S8_9BURK</name>
<evidence type="ECO:0000256" key="8">
    <source>
        <dbReference type="ARBA" id="ARBA00022827"/>
    </source>
</evidence>
<accession>A0ABW2S7S8</accession>
<dbReference type="EMBL" id="JBHTBZ010000008">
    <property type="protein sequence ID" value="MFC7459426.1"/>
    <property type="molecule type" value="Genomic_DNA"/>
</dbReference>
<dbReference type="GO" id="GO:0003919">
    <property type="term" value="F:FMN adenylyltransferase activity"/>
    <property type="evidence" value="ECO:0007669"/>
    <property type="project" value="UniProtKB-EC"/>
</dbReference>
<evidence type="ECO:0000313" key="15">
    <source>
        <dbReference type="Proteomes" id="UP001596457"/>
    </source>
</evidence>
<comment type="pathway">
    <text evidence="1">Cofactor biosynthesis; FAD biosynthesis; FAD from FMN: step 1/1.</text>
</comment>
<dbReference type="Proteomes" id="UP001596457">
    <property type="component" value="Unassembled WGS sequence"/>
</dbReference>
<dbReference type="InterPro" id="IPR014729">
    <property type="entry name" value="Rossmann-like_a/b/a_fold"/>
</dbReference>
<evidence type="ECO:0000256" key="4">
    <source>
        <dbReference type="ARBA" id="ARBA00022643"/>
    </source>
</evidence>
<dbReference type="Pfam" id="PF06574">
    <property type="entry name" value="FAD_syn"/>
    <property type="match status" value="1"/>
</dbReference>
<dbReference type="GO" id="GO:0008531">
    <property type="term" value="F:riboflavin kinase activity"/>
    <property type="evidence" value="ECO:0007669"/>
    <property type="project" value="UniProtKB-EC"/>
</dbReference>
<comment type="catalytic activity">
    <reaction evidence="10">
        <text>riboflavin + ATP = FMN + ADP + H(+)</text>
        <dbReference type="Rhea" id="RHEA:14357"/>
        <dbReference type="ChEBI" id="CHEBI:15378"/>
        <dbReference type="ChEBI" id="CHEBI:30616"/>
        <dbReference type="ChEBI" id="CHEBI:57986"/>
        <dbReference type="ChEBI" id="CHEBI:58210"/>
        <dbReference type="ChEBI" id="CHEBI:456216"/>
        <dbReference type="EC" id="2.7.1.26"/>
    </reaction>
</comment>
<dbReference type="NCBIfam" id="NF004159">
    <property type="entry name" value="PRK05627.1-2"/>
    <property type="match status" value="1"/>
</dbReference>
<keyword evidence="6 14" id="KW-0548">Nucleotidyltransferase</keyword>
<dbReference type="Gene3D" id="3.40.50.620">
    <property type="entry name" value="HUPs"/>
    <property type="match status" value="1"/>
</dbReference>
<evidence type="ECO:0000313" key="14">
    <source>
        <dbReference type="EMBL" id="MFC7459426.1"/>
    </source>
</evidence>
<dbReference type="CDD" id="cd02064">
    <property type="entry name" value="FAD_synthetase_N"/>
    <property type="match status" value="1"/>
</dbReference>
<dbReference type="InterPro" id="IPR023465">
    <property type="entry name" value="Riboflavin_kinase_dom_sf"/>
</dbReference>
<feature type="domain" description="Riboflavin kinase" evidence="13">
    <location>
        <begin position="193"/>
        <end position="367"/>
    </location>
</feature>
<evidence type="ECO:0000259" key="13">
    <source>
        <dbReference type="SMART" id="SM00904"/>
    </source>
</evidence>
<keyword evidence="15" id="KW-1185">Reference proteome</keyword>
<dbReference type="SUPFAM" id="SSF52374">
    <property type="entry name" value="Nucleotidylyl transferase"/>
    <property type="match status" value="1"/>
</dbReference>
<dbReference type="Pfam" id="PF01687">
    <property type="entry name" value="Flavokinase"/>
    <property type="match status" value="1"/>
</dbReference>
<dbReference type="SUPFAM" id="SSF82114">
    <property type="entry name" value="Riboflavin kinase-like"/>
    <property type="match status" value="1"/>
</dbReference>
<evidence type="ECO:0000256" key="11">
    <source>
        <dbReference type="ARBA" id="ARBA00049494"/>
    </source>
</evidence>
<feature type="region of interest" description="Disordered" evidence="12">
    <location>
        <begin position="250"/>
        <end position="278"/>
    </location>
</feature>
<evidence type="ECO:0000256" key="1">
    <source>
        <dbReference type="ARBA" id="ARBA00004726"/>
    </source>
</evidence>
<evidence type="ECO:0000256" key="7">
    <source>
        <dbReference type="ARBA" id="ARBA00022741"/>
    </source>
</evidence>
<evidence type="ECO:0000256" key="3">
    <source>
        <dbReference type="ARBA" id="ARBA00022630"/>
    </source>
</evidence>
<evidence type="ECO:0000256" key="2">
    <source>
        <dbReference type="ARBA" id="ARBA00010214"/>
    </source>
</evidence>
<organism evidence="14 15">
    <name type="scientific">Hydrogenophaga defluvii</name>
    <dbReference type="NCBI Taxonomy" id="249410"/>
    <lineage>
        <taxon>Bacteria</taxon>
        <taxon>Pseudomonadati</taxon>
        <taxon>Pseudomonadota</taxon>
        <taxon>Betaproteobacteria</taxon>
        <taxon>Burkholderiales</taxon>
        <taxon>Comamonadaceae</taxon>
        <taxon>Hydrogenophaga</taxon>
    </lineage>
</organism>
<keyword evidence="5 14" id="KW-0808">Transferase</keyword>
<dbReference type="EC" id="2.7.1.26" evidence="14"/>
<comment type="similarity">
    <text evidence="2">Belongs to the RibF family.</text>
</comment>
<keyword evidence="14" id="KW-0418">Kinase</keyword>
<evidence type="ECO:0000256" key="10">
    <source>
        <dbReference type="ARBA" id="ARBA00047880"/>
    </source>
</evidence>
<proteinExistence type="inferred from homology"/>
<dbReference type="Gene3D" id="2.40.30.30">
    <property type="entry name" value="Riboflavin kinase-like"/>
    <property type="match status" value="1"/>
</dbReference>
<keyword evidence="4" id="KW-0288">FMN</keyword>
<gene>
    <name evidence="14" type="ORF">ACFQU0_03185</name>
</gene>
<keyword evidence="7" id="KW-0547">Nucleotide-binding</keyword>
<dbReference type="PANTHER" id="PTHR22749:SF6">
    <property type="entry name" value="RIBOFLAVIN KINASE"/>
    <property type="match status" value="1"/>
</dbReference>
<dbReference type="RefSeq" id="WP_382198669.1">
    <property type="nucleotide sequence ID" value="NZ_JBHTBZ010000008.1"/>
</dbReference>
<dbReference type="NCBIfam" id="NF004163">
    <property type="entry name" value="PRK05627.1-6"/>
    <property type="match status" value="1"/>
</dbReference>